<dbReference type="AlphaFoldDB" id="A0A151CEC9"/>
<gene>
    <name evidence="7" type="primary">mltG</name>
    <name evidence="8" type="ORF">AS592_04410</name>
</gene>
<keyword evidence="3 7" id="KW-1133">Transmembrane helix</keyword>
<evidence type="ECO:0000256" key="2">
    <source>
        <dbReference type="ARBA" id="ARBA00022692"/>
    </source>
</evidence>
<protein>
    <recommendedName>
        <fullName evidence="7">Endolytic murein transglycosylase</fullName>
        <ecNumber evidence="7">4.2.2.29</ecNumber>
    </recommendedName>
    <alternativeName>
        <fullName evidence="7">Peptidoglycan lytic transglycosylase</fullName>
    </alternativeName>
    <alternativeName>
        <fullName evidence="7">Peptidoglycan polymerization terminase</fullName>
    </alternativeName>
</protein>
<evidence type="ECO:0000256" key="1">
    <source>
        <dbReference type="ARBA" id="ARBA00022475"/>
    </source>
</evidence>
<evidence type="ECO:0000256" key="7">
    <source>
        <dbReference type="HAMAP-Rule" id="MF_02065"/>
    </source>
</evidence>
<keyword evidence="2 7" id="KW-0812">Transmembrane</keyword>
<comment type="caution">
    <text evidence="8">The sequence shown here is derived from an EMBL/GenBank/DDBJ whole genome shotgun (WGS) entry which is preliminary data.</text>
</comment>
<dbReference type="GO" id="GO:0071555">
    <property type="term" value="P:cell wall organization"/>
    <property type="evidence" value="ECO:0007669"/>
    <property type="project" value="UniProtKB-KW"/>
</dbReference>
<feature type="transmembrane region" description="Helical" evidence="7">
    <location>
        <begin position="12"/>
        <end position="32"/>
    </location>
</feature>
<keyword evidence="6 7" id="KW-0961">Cell wall biogenesis/degradation</keyword>
<sequence length="345" mass="40265">MKQLIAQEYKRIARYIEIFIILVIIAFLYNAYSPTSPHKTFYLSGKNTKTTAEELEKYGYSVTIIDQLFMYMGEIPKKGWYHISEEKQSRFSFFSSLYRQEAKLMKVVVYAGETADELCKRLANDMKLDKGELLKEYQERSRFTEADIFAQSYILARSADAFAVMQYLFDRSAEILSAFEKEYFSQKPERSTIRILLTMASIIQKESNSLKEMPLISSVIYNRLEKKMKLQMDSTLNYGSYSHVIVTPERIKSDRTYFNTYKYKGLPPHPLGTVTIEALEAAMMPQKSDYLFFMLTPSGEHNFSVTYEEHLKNIRAFRLYQKKRKAQKEAECNATLKADANKTKI</sequence>
<keyword evidence="1 7" id="KW-1003">Cell membrane</keyword>
<dbReference type="EMBL" id="LNKT01000056">
    <property type="protein sequence ID" value="KYJ85839.1"/>
    <property type="molecule type" value="Genomic_DNA"/>
</dbReference>
<dbReference type="Gene3D" id="3.30.160.60">
    <property type="entry name" value="Classic Zinc Finger"/>
    <property type="match status" value="1"/>
</dbReference>
<evidence type="ECO:0000256" key="5">
    <source>
        <dbReference type="ARBA" id="ARBA00023239"/>
    </source>
</evidence>
<dbReference type="PANTHER" id="PTHR30518:SF2">
    <property type="entry name" value="ENDOLYTIC MUREIN TRANSGLYCOSYLASE"/>
    <property type="match status" value="1"/>
</dbReference>
<proteinExistence type="inferred from homology"/>
<dbReference type="STRING" id="1630136.AS592_04410"/>
<organism evidence="8 9">
    <name type="scientific">Sulfurovum riftiae</name>
    <dbReference type="NCBI Taxonomy" id="1630136"/>
    <lineage>
        <taxon>Bacteria</taxon>
        <taxon>Pseudomonadati</taxon>
        <taxon>Campylobacterota</taxon>
        <taxon>Epsilonproteobacteria</taxon>
        <taxon>Campylobacterales</taxon>
        <taxon>Sulfurovaceae</taxon>
        <taxon>Sulfurovum</taxon>
    </lineage>
</organism>
<keyword evidence="9" id="KW-1185">Reference proteome</keyword>
<keyword evidence="4 7" id="KW-0472">Membrane</keyword>
<dbReference type="OrthoDB" id="9814591at2"/>
<evidence type="ECO:0000313" key="8">
    <source>
        <dbReference type="EMBL" id="KYJ85839.1"/>
    </source>
</evidence>
<dbReference type="PANTHER" id="PTHR30518">
    <property type="entry name" value="ENDOLYTIC MUREIN TRANSGLYCOSYLASE"/>
    <property type="match status" value="1"/>
</dbReference>
<accession>A0A151CEC9</accession>
<dbReference type="GO" id="GO:0008932">
    <property type="term" value="F:lytic endotransglycosylase activity"/>
    <property type="evidence" value="ECO:0007669"/>
    <property type="project" value="UniProtKB-UniRule"/>
</dbReference>
<comment type="catalytic activity">
    <reaction evidence="7">
        <text>a peptidoglycan chain = a peptidoglycan chain with N-acetyl-1,6-anhydromuramyl-[peptide] at the reducing end + a peptidoglycan chain with N-acetylglucosamine at the non-reducing end.</text>
        <dbReference type="EC" id="4.2.2.29"/>
    </reaction>
</comment>
<comment type="function">
    <text evidence="7">Functions as a peptidoglycan terminase that cleaves nascent peptidoglycan strands endolytically to terminate their elongation.</text>
</comment>
<evidence type="ECO:0000313" key="9">
    <source>
        <dbReference type="Proteomes" id="UP000075359"/>
    </source>
</evidence>
<dbReference type="HAMAP" id="MF_02065">
    <property type="entry name" value="MltG"/>
    <property type="match status" value="1"/>
</dbReference>
<dbReference type="EC" id="4.2.2.29" evidence="7"/>
<evidence type="ECO:0000256" key="6">
    <source>
        <dbReference type="ARBA" id="ARBA00023316"/>
    </source>
</evidence>
<dbReference type="Pfam" id="PF02618">
    <property type="entry name" value="YceG"/>
    <property type="match status" value="1"/>
</dbReference>
<dbReference type="GO" id="GO:0009252">
    <property type="term" value="P:peptidoglycan biosynthetic process"/>
    <property type="evidence" value="ECO:0007669"/>
    <property type="project" value="UniProtKB-UniRule"/>
</dbReference>
<feature type="site" description="Important for catalytic activity" evidence="7">
    <location>
        <position position="206"/>
    </location>
</feature>
<reference evidence="8 9" key="1">
    <citation type="submission" date="2015-11" db="EMBL/GenBank/DDBJ databases">
        <title>Draft genome of Sulfurovum riftiae 1812E, a member of the Epsilonproteobacteria isolated from the tube of the deep-sea hydrothermal vent tubewom Riftia pachyptila.</title>
        <authorList>
            <person name="Vetriani C."/>
            <person name="Giovannelli D."/>
        </authorList>
    </citation>
    <scope>NUCLEOTIDE SEQUENCE [LARGE SCALE GENOMIC DNA]</scope>
    <source>
        <strain evidence="8 9">1812E</strain>
    </source>
</reference>
<dbReference type="GO" id="GO:0005886">
    <property type="term" value="C:plasma membrane"/>
    <property type="evidence" value="ECO:0007669"/>
    <property type="project" value="UniProtKB-SubCell"/>
</dbReference>
<comment type="subcellular location">
    <subcellularLocation>
        <location evidence="7">Cell membrane</location>
        <topology evidence="7">Single-pass membrane protein</topology>
    </subcellularLocation>
</comment>
<dbReference type="RefSeq" id="WP_067331745.1">
    <property type="nucleotide sequence ID" value="NZ_LNKT01000056.1"/>
</dbReference>
<evidence type="ECO:0000256" key="4">
    <source>
        <dbReference type="ARBA" id="ARBA00023136"/>
    </source>
</evidence>
<dbReference type="InterPro" id="IPR003770">
    <property type="entry name" value="MLTG-like"/>
</dbReference>
<dbReference type="Proteomes" id="UP000075359">
    <property type="component" value="Unassembled WGS sequence"/>
</dbReference>
<keyword evidence="5 7" id="KW-0456">Lyase</keyword>
<name>A0A151CEC9_9BACT</name>
<dbReference type="NCBIfam" id="TIGR00247">
    <property type="entry name" value="endolytic transglycosylase MltG"/>
    <property type="match status" value="1"/>
</dbReference>
<evidence type="ECO:0000256" key="3">
    <source>
        <dbReference type="ARBA" id="ARBA00022989"/>
    </source>
</evidence>
<comment type="similarity">
    <text evidence="7">Belongs to the transglycosylase MltG family.</text>
</comment>